<evidence type="ECO:0000313" key="2">
    <source>
        <dbReference type="Proteomes" id="UP001159641"/>
    </source>
</evidence>
<dbReference type="Proteomes" id="UP001159641">
    <property type="component" value="Unassembled WGS sequence"/>
</dbReference>
<gene>
    <name evidence="1" type="ORF">J1605_012937</name>
</gene>
<dbReference type="AlphaFoldDB" id="A0AB34GHI7"/>
<accession>A0AB34GHI7</accession>
<comment type="caution">
    <text evidence="1">The sequence shown here is derived from an EMBL/GenBank/DDBJ whole genome shotgun (WGS) entry which is preliminary data.</text>
</comment>
<organism evidence="1 2">
    <name type="scientific">Eschrichtius robustus</name>
    <name type="common">California gray whale</name>
    <name type="synonym">Eschrichtius gibbosus</name>
    <dbReference type="NCBI Taxonomy" id="9764"/>
    <lineage>
        <taxon>Eukaryota</taxon>
        <taxon>Metazoa</taxon>
        <taxon>Chordata</taxon>
        <taxon>Craniata</taxon>
        <taxon>Vertebrata</taxon>
        <taxon>Euteleostomi</taxon>
        <taxon>Mammalia</taxon>
        <taxon>Eutheria</taxon>
        <taxon>Laurasiatheria</taxon>
        <taxon>Artiodactyla</taxon>
        <taxon>Whippomorpha</taxon>
        <taxon>Cetacea</taxon>
        <taxon>Mysticeti</taxon>
        <taxon>Eschrichtiidae</taxon>
        <taxon>Eschrichtius</taxon>
    </lineage>
</organism>
<reference evidence="1 2" key="1">
    <citation type="submission" date="2022-11" db="EMBL/GenBank/DDBJ databases">
        <title>Whole genome sequence of Eschrichtius robustus ER-17-0199.</title>
        <authorList>
            <person name="Bruniche-Olsen A."/>
            <person name="Black A.N."/>
            <person name="Fields C.J."/>
            <person name="Walden K."/>
            <person name="Dewoody J.A."/>
        </authorList>
    </citation>
    <scope>NUCLEOTIDE SEQUENCE [LARGE SCALE GENOMIC DNA]</scope>
    <source>
        <strain evidence="1">ER-17-0199</strain>
        <tissue evidence="1">Blubber</tissue>
    </source>
</reference>
<protein>
    <submittedName>
        <fullName evidence="1">Uncharacterized protein</fullName>
    </submittedName>
</protein>
<proteinExistence type="predicted"/>
<evidence type="ECO:0000313" key="1">
    <source>
        <dbReference type="EMBL" id="KAJ8779086.1"/>
    </source>
</evidence>
<dbReference type="EMBL" id="JAIQCJ010002232">
    <property type="protein sequence ID" value="KAJ8779086.1"/>
    <property type="molecule type" value="Genomic_DNA"/>
</dbReference>
<name>A0AB34GHI7_ESCRO</name>
<sequence>MTAVRSGAASLMLGENDVPGYKLFGTCRVGRPGCSGGAPGFSEEVPTRQCYDRQGWRRGLVTPAVNRAPSTWGDAGLPKAPCFRFEPQIAELGLPDDSASVGQGLQQGSEWGLGVREHSALENAAPVTGPTRGAKPLDPFFPSELGCGLPRHVHLAHGSEGHNPMRWESDAVTYFIGGKTEAPERLRGRYSAQGSRVTLAVTEGKSGSRGTVVLSPAAGSSPSTRPLGQTLTLTLCSEYVEVRRPATHLWFCRVILGLELSGPSPSLSLFYQMERNHPLAQRWAKRGIKRDGGRELGNGQREGTRQVCLSFLEGISYFAEVPRDPQTVLSQYLLDKRVDF</sequence>
<keyword evidence="2" id="KW-1185">Reference proteome</keyword>